<dbReference type="EMBL" id="JAOUSF010000003">
    <property type="protein sequence ID" value="MCU9614173.1"/>
    <property type="molecule type" value="Genomic_DNA"/>
</dbReference>
<dbReference type="Gene3D" id="3.40.630.30">
    <property type="match status" value="2"/>
</dbReference>
<dbReference type="AlphaFoldDB" id="A0AAE3LTL2"/>
<feature type="domain" description="N-acetyltransferase" evidence="1">
    <location>
        <begin position="157"/>
        <end position="294"/>
    </location>
</feature>
<reference evidence="2" key="1">
    <citation type="submission" date="2022-10" db="EMBL/GenBank/DDBJ databases">
        <title>Description of Fervidibacillus gen. nov. in the family Fervidibacillaceae fam. nov. with two species, Fervidibacillus albus sp. nov., and Fervidibacillus halotolerans sp. nov., isolated from tidal flat sediments.</title>
        <authorList>
            <person name="Kwon K.K."/>
            <person name="Yang S.-H."/>
        </authorList>
    </citation>
    <scope>NUCLEOTIDE SEQUENCE</scope>
    <source>
        <strain evidence="2">JCM 19140</strain>
    </source>
</reference>
<accession>A0AAE3LTL2</accession>
<dbReference type="InterPro" id="IPR016181">
    <property type="entry name" value="Acyl_CoA_acyltransferase"/>
</dbReference>
<dbReference type="Pfam" id="PF00583">
    <property type="entry name" value="Acetyltransf_1"/>
    <property type="match status" value="1"/>
</dbReference>
<keyword evidence="3" id="KW-1185">Reference proteome</keyword>
<dbReference type="SUPFAM" id="SSF55729">
    <property type="entry name" value="Acyl-CoA N-acyltransferases (Nat)"/>
    <property type="match status" value="1"/>
</dbReference>
<name>A0AAE3LTL2_9BACI</name>
<sequence>MLQIRKMHLEELEIISHFISELNKLEESHIGYCGINPEEITKYLLEELEIPYQESFLVAFYHSTLIGVLGFDADLKNQTAEIWGPFIKGGGRHANAPLELWKEIEQLLPIEIKTIYMFPNNKNTQALQLANAVGFIKKSEESILAFPKENQSLVKKTAIAELSPDYVADMQQLHDEIFPNTYYSGKQIIERLNDYRKIFIATNLQSLAGYIYVEVDPLVGEASIEFFAVKEVSRGNGIGGQLLAGAIAWIFTFEHIHAITLCVNRKKEAAIRLYKKAGFLAIHNLSFLSKEILR</sequence>
<dbReference type="PROSITE" id="PS51186">
    <property type="entry name" value="GNAT"/>
    <property type="match status" value="1"/>
</dbReference>
<organism evidence="2 3">
    <name type="scientific">Perspicuibacillus lycopersici</name>
    <dbReference type="NCBI Taxonomy" id="1325689"/>
    <lineage>
        <taxon>Bacteria</taxon>
        <taxon>Bacillati</taxon>
        <taxon>Bacillota</taxon>
        <taxon>Bacilli</taxon>
        <taxon>Bacillales</taxon>
        <taxon>Bacillaceae</taxon>
        <taxon>Perspicuibacillus</taxon>
    </lineage>
</organism>
<comment type="caution">
    <text evidence="2">The sequence shown here is derived from an EMBL/GenBank/DDBJ whole genome shotgun (WGS) entry which is preliminary data.</text>
</comment>
<dbReference type="GO" id="GO:0016747">
    <property type="term" value="F:acyltransferase activity, transferring groups other than amino-acyl groups"/>
    <property type="evidence" value="ECO:0007669"/>
    <property type="project" value="InterPro"/>
</dbReference>
<gene>
    <name evidence="2" type="ORF">OEV98_11435</name>
</gene>
<dbReference type="Proteomes" id="UP001209318">
    <property type="component" value="Unassembled WGS sequence"/>
</dbReference>
<dbReference type="InterPro" id="IPR000182">
    <property type="entry name" value="GNAT_dom"/>
</dbReference>
<proteinExistence type="predicted"/>
<evidence type="ECO:0000313" key="2">
    <source>
        <dbReference type="EMBL" id="MCU9614173.1"/>
    </source>
</evidence>
<dbReference type="CDD" id="cd04301">
    <property type="entry name" value="NAT_SF"/>
    <property type="match status" value="1"/>
</dbReference>
<dbReference type="RefSeq" id="WP_263073412.1">
    <property type="nucleotide sequence ID" value="NZ_JAOUSF010000003.1"/>
</dbReference>
<evidence type="ECO:0000259" key="1">
    <source>
        <dbReference type="PROSITE" id="PS51186"/>
    </source>
</evidence>
<evidence type="ECO:0000313" key="3">
    <source>
        <dbReference type="Proteomes" id="UP001209318"/>
    </source>
</evidence>
<protein>
    <submittedName>
        <fullName evidence="2">GNAT family N-acetyltransferase</fullName>
    </submittedName>
</protein>